<dbReference type="Pfam" id="PF25967">
    <property type="entry name" value="RND-MFP_C"/>
    <property type="match status" value="1"/>
</dbReference>
<dbReference type="Proteomes" id="UP000305778">
    <property type="component" value="Unassembled WGS sequence"/>
</dbReference>
<feature type="region of interest" description="Disordered" evidence="3">
    <location>
        <begin position="478"/>
        <end position="510"/>
    </location>
</feature>
<feature type="domain" description="Multidrug resistance protein MdtA-like C-terminal permuted SH3" evidence="5">
    <location>
        <begin position="418"/>
        <end position="471"/>
    </location>
</feature>
<feature type="domain" description="M23ase beta-sheet core" evidence="4">
    <location>
        <begin position="33"/>
        <end position="105"/>
    </location>
</feature>
<dbReference type="InterPro" id="IPR016047">
    <property type="entry name" value="M23ase_b-sheet_dom"/>
</dbReference>
<name>A0A4U0T8C1_9ACTN</name>
<evidence type="ECO:0000256" key="2">
    <source>
        <dbReference type="ARBA" id="ARBA00023054"/>
    </source>
</evidence>
<keyword evidence="8" id="KW-1185">Reference proteome</keyword>
<feature type="compositionally biased region" description="Low complexity" evidence="3">
    <location>
        <begin position="128"/>
        <end position="139"/>
    </location>
</feature>
<comment type="subcellular location">
    <subcellularLocation>
        <location evidence="1">Cell envelope</location>
    </subcellularLocation>
</comment>
<feature type="compositionally biased region" description="Gly residues" evidence="3">
    <location>
        <begin position="140"/>
        <end position="164"/>
    </location>
</feature>
<evidence type="ECO:0000259" key="5">
    <source>
        <dbReference type="Pfam" id="PF25967"/>
    </source>
</evidence>
<organism evidence="7 8">
    <name type="scientific">Actinacidiphila oryziradicis</name>
    <dbReference type="NCBI Taxonomy" id="2571141"/>
    <lineage>
        <taxon>Bacteria</taxon>
        <taxon>Bacillati</taxon>
        <taxon>Actinomycetota</taxon>
        <taxon>Actinomycetes</taxon>
        <taxon>Kitasatosporales</taxon>
        <taxon>Streptomycetaceae</taxon>
        <taxon>Actinacidiphila</taxon>
    </lineage>
</organism>
<feature type="compositionally biased region" description="Gly residues" evidence="3">
    <location>
        <begin position="480"/>
        <end position="510"/>
    </location>
</feature>
<dbReference type="InterPro" id="IPR050465">
    <property type="entry name" value="UPF0194_transport"/>
</dbReference>
<dbReference type="InterPro" id="IPR058627">
    <property type="entry name" value="MdtA-like_C"/>
</dbReference>
<sequence>MKVLPRRRKAALMNSVLGVVLLAAVGGAYAGVSSGTGTRAPTGTRAVAVAKGTVLAMVSGSGALVSPSDLGVNFTTGGQLTEVDVKPGDKVTKGEVLAKVDATAANETLTQDQASLTAAQANLSKVEAGQASSTSTGSSGSSGGGSGSGGSGSGSTGASAGTGGSAAQPSGSVPTRSGATHGPTPSASASPSGATHGPTSSASASPSGASSPGARNVSFVQAVATNTTASPSASVDPVQLAQAQAQLIRAQDAVSAAQRAVAGTVLISPVGGTAATVAGKVGETVSSTGSVSGSGSGSTSGSGGSTGSSATPTGFVVITNPTGMQVTADFSEADALKLQPGQAATVTLNAEPGTALNATVLSISSLPATSGSGSGGGSSNSGSAVQYAAMLNITSPTTNLRTGLSAGIQVVTGEASSALYVPTAAVSGTGTNRTVTVVKADGTTQRTSVTVGVEGDTDDQITSGLAQGEQVQITTVSSTGTGGFPGGAFPGGLGGTRGGGGGGVRPGGGG</sequence>
<dbReference type="PANTHER" id="PTHR32347">
    <property type="entry name" value="EFFLUX SYSTEM COMPONENT YKNX-RELATED"/>
    <property type="match status" value="1"/>
</dbReference>
<dbReference type="GO" id="GO:0030313">
    <property type="term" value="C:cell envelope"/>
    <property type="evidence" value="ECO:0007669"/>
    <property type="project" value="UniProtKB-SubCell"/>
</dbReference>
<dbReference type="Pfam" id="PF01551">
    <property type="entry name" value="Peptidase_M23"/>
    <property type="match status" value="1"/>
</dbReference>
<feature type="compositionally biased region" description="Low complexity" evidence="3">
    <location>
        <begin position="179"/>
        <end position="214"/>
    </location>
</feature>
<dbReference type="Gene3D" id="2.40.50.100">
    <property type="match status" value="1"/>
</dbReference>
<evidence type="ECO:0000259" key="4">
    <source>
        <dbReference type="Pfam" id="PF01551"/>
    </source>
</evidence>
<dbReference type="AlphaFoldDB" id="A0A4U0T8C1"/>
<evidence type="ECO:0000313" key="8">
    <source>
        <dbReference type="Proteomes" id="UP000305778"/>
    </source>
</evidence>
<evidence type="ECO:0000313" key="7">
    <source>
        <dbReference type="EMBL" id="TKA10395.1"/>
    </source>
</evidence>
<dbReference type="Gene3D" id="2.40.30.170">
    <property type="match status" value="1"/>
</dbReference>
<feature type="region of interest" description="Disordered" evidence="3">
    <location>
        <begin position="285"/>
        <end position="314"/>
    </location>
</feature>
<protein>
    <recommendedName>
        <fullName evidence="9">Membrane fusion protein biotin-lipoyl like domain-containing protein</fullName>
    </recommendedName>
</protein>
<accession>A0A4U0T8C1</accession>
<gene>
    <name evidence="7" type="ORF">FCI23_16990</name>
</gene>
<evidence type="ECO:0000259" key="6">
    <source>
        <dbReference type="Pfam" id="PF25990"/>
    </source>
</evidence>
<dbReference type="Pfam" id="PF25990">
    <property type="entry name" value="Beta-barrel_YknX"/>
    <property type="match status" value="1"/>
</dbReference>
<reference evidence="7 8" key="1">
    <citation type="submission" date="2019-04" db="EMBL/GenBank/DDBJ databases">
        <title>Streptomyces oryziradicis sp. nov., a novel actinomycete isolated from rhizosphere soil of rice (Oryza sativa L.).</title>
        <authorList>
            <person name="Li C."/>
        </authorList>
    </citation>
    <scope>NUCLEOTIDE SEQUENCE [LARGE SCALE GENOMIC DNA]</scope>
    <source>
        <strain evidence="7 8">NEAU-C40</strain>
    </source>
</reference>
<dbReference type="OrthoDB" id="4932908at2"/>
<feature type="region of interest" description="Disordered" evidence="3">
    <location>
        <begin position="127"/>
        <end position="214"/>
    </location>
</feature>
<dbReference type="SUPFAM" id="SSF111369">
    <property type="entry name" value="HlyD-like secretion proteins"/>
    <property type="match status" value="1"/>
</dbReference>
<evidence type="ECO:0008006" key="9">
    <source>
        <dbReference type="Google" id="ProtNLM"/>
    </source>
</evidence>
<dbReference type="PANTHER" id="PTHR32347:SF23">
    <property type="entry name" value="BLL5650 PROTEIN"/>
    <property type="match status" value="1"/>
</dbReference>
<proteinExistence type="predicted"/>
<feature type="domain" description="YknX-like beta-barrel" evidence="6">
    <location>
        <begin position="324"/>
        <end position="409"/>
    </location>
</feature>
<dbReference type="EMBL" id="SUMC01000014">
    <property type="protein sequence ID" value="TKA10395.1"/>
    <property type="molecule type" value="Genomic_DNA"/>
</dbReference>
<keyword evidence="2" id="KW-0175">Coiled coil</keyword>
<evidence type="ECO:0000256" key="3">
    <source>
        <dbReference type="SAM" id="MobiDB-lite"/>
    </source>
</evidence>
<dbReference type="InterPro" id="IPR058636">
    <property type="entry name" value="Beta-barrel_YknX"/>
</dbReference>
<dbReference type="Gene3D" id="2.40.420.20">
    <property type="match status" value="1"/>
</dbReference>
<evidence type="ECO:0000256" key="1">
    <source>
        <dbReference type="ARBA" id="ARBA00004196"/>
    </source>
</evidence>
<comment type="caution">
    <text evidence="7">The sequence shown here is derived from an EMBL/GenBank/DDBJ whole genome shotgun (WGS) entry which is preliminary data.</text>
</comment>
<feature type="compositionally biased region" description="Gly residues" evidence="3">
    <location>
        <begin position="292"/>
        <end position="306"/>
    </location>
</feature>